<dbReference type="PANTHER" id="PTHR33747:SF1">
    <property type="entry name" value="ADENYLATE CYCLASE-ASSOCIATED CAP C-TERMINAL DOMAIN-CONTAINING PROTEIN"/>
    <property type="match status" value="1"/>
</dbReference>
<evidence type="ECO:0008006" key="4">
    <source>
        <dbReference type="Google" id="ProtNLM"/>
    </source>
</evidence>
<feature type="compositionally biased region" description="Basic and acidic residues" evidence="1">
    <location>
        <begin position="1"/>
        <end position="10"/>
    </location>
</feature>
<dbReference type="Pfam" id="PF02810">
    <property type="entry name" value="SEC-C"/>
    <property type="match status" value="1"/>
</dbReference>
<proteinExistence type="predicted"/>
<sequence length="402" mass="45731">MDKRLSRQDPKALLSAPENTKQMQMQTKEEEKRWAEMEIPLSLAGALAKLTKDELSSIRSALDIRGVSTLTKQRLAEVLVDRIPESLSGMLDQMDEERYKVLKKIADGGGHGFVPLEPEQLDYFKGRGLLFTGMYRGKKTIAMPEEVVRAFELHDNGAYRKKIRANTEYIKLAHGLLYYYGLVGKEEFDQRIEELLGETSFLESMDKLFMFYESQWYYRQISCEDWGFSDSRIQDPIAIEKEQQFREQLSPVPVTKEQLLAAGEPGYVERNPYYRPFAEFLTEAGDLSREEAERIADECVLAFKNGTLPNDLVGKLQSRLKMREFEMISRCMDHLVPLYNHTGQWALKGYSPNALSAARRAPASSASAQGAEVIDMATRKKIGRNDPCPCGSGNKFKKCCGK</sequence>
<keyword evidence="3" id="KW-1185">Reference proteome</keyword>
<dbReference type="Proteomes" id="UP000282311">
    <property type="component" value="Unassembled WGS sequence"/>
</dbReference>
<accession>A0A3B0BU99</accession>
<evidence type="ECO:0000313" key="2">
    <source>
        <dbReference type="EMBL" id="RKN75958.1"/>
    </source>
</evidence>
<dbReference type="AlphaFoldDB" id="A0A3B0BU99"/>
<dbReference type="InterPro" id="IPR004027">
    <property type="entry name" value="SEC_C_motif"/>
</dbReference>
<comment type="caution">
    <text evidence="2">The sequence shown here is derived from an EMBL/GenBank/DDBJ whole genome shotgun (WGS) entry which is preliminary data.</text>
</comment>
<name>A0A3B0BU99_9BACL</name>
<evidence type="ECO:0000313" key="3">
    <source>
        <dbReference type="Proteomes" id="UP000282311"/>
    </source>
</evidence>
<dbReference type="PANTHER" id="PTHR33747">
    <property type="entry name" value="UPF0225 PROTEIN SCO1677"/>
    <property type="match status" value="1"/>
</dbReference>
<reference evidence="2 3" key="1">
    <citation type="journal article" date="2007" name="Int. J. Syst. Evol. Microbiol.">
        <title>Paenibacillus ginsengarvi sp. nov., isolated from soil from ginseng cultivation.</title>
        <authorList>
            <person name="Yoon M.H."/>
            <person name="Ten L.N."/>
            <person name="Im W.T."/>
        </authorList>
    </citation>
    <scope>NUCLEOTIDE SEQUENCE [LARGE SCALE GENOMIC DNA]</scope>
    <source>
        <strain evidence="2 3">KCTC 13059</strain>
    </source>
</reference>
<dbReference type="OrthoDB" id="9814022at2"/>
<evidence type="ECO:0000256" key="1">
    <source>
        <dbReference type="SAM" id="MobiDB-lite"/>
    </source>
</evidence>
<organism evidence="2 3">
    <name type="scientific">Paenibacillus ginsengarvi</name>
    <dbReference type="NCBI Taxonomy" id="400777"/>
    <lineage>
        <taxon>Bacteria</taxon>
        <taxon>Bacillati</taxon>
        <taxon>Bacillota</taxon>
        <taxon>Bacilli</taxon>
        <taxon>Bacillales</taxon>
        <taxon>Paenibacillaceae</taxon>
        <taxon>Paenibacillus</taxon>
    </lineage>
</organism>
<feature type="region of interest" description="Disordered" evidence="1">
    <location>
        <begin position="1"/>
        <end position="20"/>
    </location>
</feature>
<dbReference type="SUPFAM" id="SSF103642">
    <property type="entry name" value="Sec-C motif"/>
    <property type="match status" value="1"/>
</dbReference>
<protein>
    <recommendedName>
        <fullName evidence="4">Zinc chelation protein SecC</fullName>
    </recommendedName>
</protein>
<dbReference type="EMBL" id="RBAH01000021">
    <property type="protein sequence ID" value="RKN75958.1"/>
    <property type="molecule type" value="Genomic_DNA"/>
</dbReference>
<dbReference type="Gene3D" id="3.10.450.50">
    <property type="match status" value="1"/>
</dbReference>
<gene>
    <name evidence="2" type="ORF">D7M11_24460</name>
</gene>